<organism evidence="1 2">
    <name type="scientific">Lactococcus lactis subsp. lactis</name>
    <name type="common">Streptococcus lactis</name>
    <dbReference type="NCBI Taxonomy" id="1360"/>
    <lineage>
        <taxon>Bacteria</taxon>
        <taxon>Bacillati</taxon>
        <taxon>Bacillota</taxon>
        <taxon>Bacilli</taxon>
        <taxon>Lactobacillales</taxon>
        <taxon>Streptococcaceae</taxon>
        <taxon>Lactococcus</taxon>
    </lineage>
</organism>
<comment type="caution">
    <text evidence="1">The sequence shown here is derived from an EMBL/GenBank/DDBJ whole genome shotgun (WGS) entry which is preliminary data.</text>
</comment>
<dbReference type="EMBL" id="LKLU01000017">
    <property type="protein sequence ID" value="KSU22883.1"/>
    <property type="molecule type" value="Genomic_DNA"/>
</dbReference>
<proteinExistence type="predicted"/>
<sequence>MIYFVPAWNKKIQSGMSTDDLMGQIQSFMSSDVDYKILISDYMPELRYFLHRYDLLESSYVSIFDELQTIEHVQQKKLALKDLNFPDTVTFSYTPFNILAYQQEALIGQITLGEASYISEVEYISGGERTLIEIYDDRGFISSRDIYKNGDFYYKEYLNQQGHWIIRTYKDKTCEINEEYSGRLKQRYYKSLEEIKLEKLESYYEHLDAEDSIVVSLTEKNLHYLQKSKNLQKMTLSLFGNRLSSTSSNLEELGEIAAQCFAVIVDSNQNMKKVKAFTEESKIHRISPYDTRFELSRSHELKEEVIYFESRDMTKEAIGQAIEILFSYLVDVFDNCEVERGFRIIIRMASHPLISAFSAKIRALFIDKFPEEMPLVEELLPMLTGENSLDATLLKKTNPEVKRVMQLWKSFELQIINSDDELFRIINETRLIIDLREEPDLFTQIAGISAGIPQINQVETEYVQAYKNGLVIADWTELYQGLSYYLDRLKHWQEARMFAVQQIKKYSGVALREKISQILGGINE</sequence>
<dbReference type="Proteomes" id="UP000053719">
    <property type="component" value="Unassembled WGS sequence"/>
</dbReference>
<evidence type="ECO:0000313" key="1">
    <source>
        <dbReference type="EMBL" id="KSU22883.1"/>
    </source>
</evidence>
<dbReference type="AlphaFoldDB" id="A0A0V8EAQ2"/>
<reference evidence="2" key="1">
    <citation type="submission" date="2015-10" db="EMBL/GenBank/DDBJ databases">
        <title>Draft Genome Sequences of 11 Lactococcus lactis subspecies cremoris strains.</title>
        <authorList>
            <person name="Wels M."/>
            <person name="Backus L."/>
            <person name="Boekhorst J."/>
            <person name="Dijkstra A."/>
            <person name="Beerthuizen M."/>
            <person name="Kelly W."/>
            <person name="Siezen R."/>
            <person name="Bachmann H."/>
            <person name="Van Hijum S."/>
        </authorList>
    </citation>
    <scope>NUCLEOTIDE SEQUENCE [LARGE SCALE GENOMIC DNA]</scope>
    <source>
        <strain evidence="2">M20</strain>
    </source>
</reference>
<accession>A0A0V8EAQ2</accession>
<dbReference type="PATRIC" id="fig|1360.114.peg.1976"/>
<evidence type="ECO:0000313" key="2">
    <source>
        <dbReference type="Proteomes" id="UP000053719"/>
    </source>
</evidence>
<dbReference type="Pfam" id="PF16993">
    <property type="entry name" value="Asp1"/>
    <property type="match status" value="1"/>
</dbReference>
<dbReference type="NCBIfam" id="TIGR03713">
    <property type="entry name" value="acc_sec_asp1"/>
    <property type="match status" value="1"/>
</dbReference>
<name>A0A0V8EAQ2_LACLL</name>
<dbReference type="InterPro" id="IPR022372">
    <property type="entry name" value="Accessory_SS_Asp1"/>
</dbReference>
<gene>
    <name evidence="1" type="ORF">M20_0424</name>
</gene>
<protein>
    <submittedName>
        <fullName evidence="1">Accessory secretory protein Asp1</fullName>
    </submittedName>
</protein>
<dbReference type="RefSeq" id="WP_058211386.1">
    <property type="nucleotide sequence ID" value="NZ_LKLU01000017.1"/>
</dbReference>
<dbReference type="GO" id="GO:0015031">
    <property type="term" value="P:protein transport"/>
    <property type="evidence" value="ECO:0007669"/>
    <property type="project" value="InterPro"/>
</dbReference>